<accession>A0A7C4RTW6</accession>
<dbReference type="GO" id="GO:0008276">
    <property type="term" value="F:protein methyltransferase activity"/>
    <property type="evidence" value="ECO:0007669"/>
    <property type="project" value="TreeGrafter"/>
</dbReference>
<dbReference type="SUPFAM" id="SSF53335">
    <property type="entry name" value="S-adenosyl-L-methionine-dependent methyltransferases"/>
    <property type="match status" value="1"/>
</dbReference>
<dbReference type="InterPro" id="IPR029063">
    <property type="entry name" value="SAM-dependent_MTases_sf"/>
</dbReference>
<evidence type="ECO:0000313" key="3">
    <source>
        <dbReference type="EMBL" id="HGU33939.1"/>
    </source>
</evidence>
<keyword evidence="2 3" id="KW-0808">Transferase</keyword>
<dbReference type="PANTHER" id="PTHR43648:SF1">
    <property type="entry name" value="ELECTRON TRANSFER FLAVOPROTEIN BETA SUBUNIT LYSINE METHYLTRANSFERASE"/>
    <property type="match status" value="1"/>
</dbReference>
<organism evidence="3">
    <name type="scientific">Desulfatirhabdium butyrativorans</name>
    <dbReference type="NCBI Taxonomy" id="340467"/>
    <lineage>
        <taxon>Bacteria</taxon>
        <taxon>Pseudomonadati</taxon>
        <taxon>Thermodesulfobacteriota</taxon>
        <taxon>Desulfobacteria</taxon>
        <taxon>Desulfobacterales</taxon>
        <taxon>Desulfatirhabdiaceae</taxon>
        <taxon>Desulfatirhabdium</taxon>
    </lineage>
</organism>
<proteinExistence type="predicted"/>
<dbReference type="PANTHER" id="PTHR43648">
    <property type="entry name" value="ELECTRON TRANSFER FLAVOPROTEIN BETA SUBUNIT LYSINE METHYLTRANSFERASE"/>
    <property type="match status" value="1"/>
</dbReference>
<protein>
    <submittedName>
        <fullName evidence="3">Methyltransferase domain-containing protein</fullName>
    </submittedName>
</protein>
<dbReference type="InterPro" id="IPR050078">
    <property type="entry name" value="Ribosomal_L11_MeTrfase_PrmA"/>
</dbReference>
<comment type="caution">
    <text evidence="3">The sequence shown here is derived from an EMBL/GenBank/DDBJ whole genome shotgun (WGS) entry which is preliminary data.</text>
</comment>
<dbReference type="AlphaFoldDB" id="A0A7C4RTW6"/>
<gene>
    <name evidence="3" type="ORF">ENS29_13985</name>
</gene>
<evidence type="ECO:0000256" key="1">
    <source>
        <dbReference type="ARBA" id="ARBA00022603"/>
    </source>
</evidence>
<name>A0A7C4RTW6_9BACT</name>
<sequence>MSDTTARAPYDRLFIYYLSGRPHREPIECDAYIGTWQEEDSAFVFFHQKADSVVHRIVSSQPELKWIDSFEMSYDQWQGEALGRRKLGGFVIVPGWEAEPFGEGARPNEILMDPGVVFGNGAHPTTQDCLEAITLALQREPLTSAVDLGTGTGILALAAWKQGLRSIVAVDFNRLAIRTAASNFRLNGAQNDILPLHARAEDCMDLEVDLLIANMHFSVMKSLIESPGFIRKRQFVLSGLLRSEVRYIEDMLSRLPVTVLNKWQREGVWHTLWGSSNVV</sequence>
<reference evidence="3" key="1">
    <citation type="journal article" date="2020" name="mSystems">
        <title>Genome- and Community-Level Interaction Insights into Carbon Utilization and Element Cycling Functions of Hydrothermarchaeota in Hydrothermal Sediment.</title>
        <authorList>
            <person name="Zhou Z."/>
            <person name="Liu Y."/>
            <person name="Xu W."/>
            <person name="Pan J."/>
            <person name="Luo Z.H."/>
            <person name="Li M."/>
        </authorList>
    </citation>
    <scope>NUCLEOTIDE SEQUENCE [LARGE SCALE GENOMIC DNA]</scope>
    <source>
        <strain evidence="3">SpSt-477</strain>
    </source>
</reference>
<dbReference type="EMBL" id="DSUH01000323">
    <property type="protein sequence ID" value="HGU33939.1"/>
    <property type="molecule type" value="Genomic_DNA"/>
</dbReference>
<dbReference type="Gene3D" id="3.40.50.150">
    <property type="entry name" value="Vaccinia Virus protein VP39"/>
    <property type="match status" value="1"/>
</dbReference>
<dbReference type="CDD" id="cd02440">
    <property type="entry name" value="AdoMet_MTases"/>
    <property type="match status" value="1"/>
</dbReference>
<evidence type="ECO:0000256" key="2">
    <source>
        <dbReference type="ARBA" id="ARBA00022679"/>
    </source>
</evidence>
<dbReference type="GO" id="GO:0032259">
    <property type="term" value="P:methylation"/>
    <property type="evidence" value="ECO:0007669"/>
    <property type="project" value="UniProtKB-KW"/>
</dbReference>
<dbReference type="Pfam" id="PF06325">
    <property type="entry name" value="PrmA"/>
    <property type="match status" value="1"/>
</dbReference>
<keyword evidence="1 3" id="KW-0489">Methyltransferase</keyword>